<dbReference type="OrthoDB" id="10408854at2759"/>
<comment type="caution">
    <text evidence="2">The sequence shown here is derived from an EMBL/GenBank/DDBJ whole genome shotgun (WGS) entry which is preliminary data.</text>
</comment>
<proteinExistence type="predicted"/>
<feature type="compositionally biased region" description="Basic and acidic residues" evidence="1">
    <location>
        <begin position="75"/>
        <end position="84"/>
    </location>
</feature>
<reference evidence="2" key="1">
    <citation type="submission" date="2021-02" db="EMBL/GenBank/DDBJ databases">
        <authorList>
            <person name="Dougan E. K."/>
            <person name="Rhodes N."/>
            <person name="Thang M."/>
            <person name="Chan C."/>
        </authorList>
    </citation>
    <scope>NUCLEOTIDE SEQUENCE</scope>
</reference>
<organism evidence="2 3">
    <name type="scientific">Symbiodinium natans</name>
    <dbReference type="NCBI Taxonomy" id="878477"/>
    <lineage>
        <taxon>Eukaryota</taxon>
        <taxon>Sar</taxon>
        <taxon>Alveolata</taxon>
        <taxon>Dinophyceae</taxon>
        <taxon>Suessiales</taxon>
        <taxon>Symbiodiniaceae</taxon>
        <taxon>Symbiodinium</taxon>
    </lineage>
</organism>
<sequence>MGKVPPQTHDLMLRGGFKYDAKKDKYFMKSEAEWDRQKRIDKGKKQYAVPASTIEEFHQEEEKMVDALLDRLKKKAEAEGKTVADGDGDDDEAAEVRPKKKKKAAAVEEGEEEPEDKAAKNAKKAKKKQVEEDEEDE</sequence>
<gene>
    <name evidence="2" type="ORF">SNAT2548_LOCUS27804</name>
</gene>
<accession>A0A812SYU1</accession>
<dbReference type="EMBL" id="CAJNDS010002490">
    <property type="protein sequence ID" value="CAE7496382.1"/>
    <property type="molecule type" value="Genomic_DNA"/>
</dbReference>
<evidence type="ECO:0000313" key="2">
    <source>
        <dbReference type="EMBL" id="CAE7496382.1"/>
    </source>
</evidence>
<dbReference type="AlphaFoldDB" id="A0A812SYU1"/>
<protein>
    <submittedName>
        <fullName evidence="2">Uncharacterized protein</fullName>
    </submittedName>
</protein>
<name>A0A812SYU1_9DINO</name>
<keyword evidence="3" id="KW-1185">Reference proteome</keyword>
<evidence type="ECO:0000256" key="1">
    <source>
        <dbReference type="SAM" id="MobiDB-lite"/>
    </source>
</evidence>
<evidence type="ECO:0000313" key="3">
    <source>
        <dbReference type="Proteomes" id="UP000604046"/>
    </source>
</evidence>
<dbReference type="Proteomes" id="UP000604046">
    <property type="component" value="Unassembled WGS sequence"/>
</dbReference>
<feature type="region of interest" description="Disordered" evidence="1">
    <location>
        <begin position="75"/>
        <end position="137"/>
    </location>
</feature>